<gene>
    <name evidence="1" type="ORF">OO7_06789</name>
</gene>
<dbReference type="InterPro" id="IPR027417">
    <property type="entry name" value="P-loop_NTPase"/>
</dbReference>
<dbReference type="PATRIC" id="fig|1141660.3.peg.1364"/>
<dbReference type="GO" id="GO:0015421">
    <property type="term" value="F:ABC-type oligopeptide transporter activity"/>
    <property type="evidence" value="ECO:0007669"/>
    <property type="project" value="TreeGrafter"/>
</dbReference>
<dbReference type="EMBL" id="AKKN01000007">
    <property type="protein sequence ID" value="EKT58406.1"/>
    <property type="molecule type" value="Genomic_DNA"/>
</dbReference>
<name>K8WES4_9GAMM</name>
<dbReference type="HOGENOM" id="CLU_000604_61_13_6"/>
<accession>K8WES4</accession>
<dbReference type="GO" id="GO:0090374">
    <property type="term" value="P:oligopeptide export from mitochondrion"/>
    <property type="evidence" value="ECO:0007669"/>
    <property type="project" value="TreeGrafter"/>
</dbReference>
<dbReference type="PANTHER" id="PTHR43394:SF1">
    <property type="entry name" value="ATP-BINDING CASSETTE SUB-FAMILY B MEMBER 10, MITOCHONDRIAL"/>
    <property type="match status" value="1"/>
</dbReference>
<dbReference type="Proteomes" id="UP000010290">
    <property type="component" value="Chromosome"/>
</dbReference>
<dbReference type="AlphaFoldDB" id="K8WES4"/>
<reference evidence="1 2" key="1">
    <citation type="journal article" date="2012" name="BMC Genomics">
        <title>Comparative genomics of bacteria in the genus Providencia isolated from wild Drosophila melanogaster.</title>
        <authorList>
            <person name="Galac M.R."/>
            <person name="Lazzaro B.P."/>
        </authorList>
    </citation>
    <scope>NUCLEOTIDE SEQUENCE [LARGE SCALE GENOMIC DNA]</scope>
    <source>
        <strain evidence="1 2">DSM 19967</strain>
    </source>
</reference>
<dbReference type="Gene3D" id="3.40.50.300">
    <property type="entry name" value="P-loop containing nucleotide triphosphate hydrolases"/>
    <property type="match status" value="1"/>
</dbReference>
<evidence type="ECO:0000313" key="1">
    <source>
        <dbReference type="EMBL" id="EKT58406.1"/>
    </source>
</evidence>
<dbReference type="InterPro" id="IPR039421">
    <property type="entry name" value="Type_1_exporter"/>
</dbReference>
<dbReference type="PANTHER" id="PTHR43394">
    <property type="entry name" value="ATP-DEPENDENT PERMEASE MDL1, MITOCHONDRIAL"/>
    <property type="match status" value="1"/>
</dbReference>
<comment type="caution">
    <text evidence="1">The sequence shown here is derived from an EMBL/GenBank/DDBJ whole genome shotgun (WGS) entry which is preliminary data.</text>
</comment>
<organism evidence="1 2">
    <name type="scientific">Providencia sneebia DSM 19967</name>
    <dbReference type="NCBI Taxonomy" id="1141660"/>
    <lineage>
        <taxon>Bacteria</taxon>
        <taxon>Pseudomonadati</taxon>
        <taxon>Pseudomonadota</taxon>
        <taxon>Gammaproteobacteria</taxon>
        <taxon>Enterobacterales</taxon>
        <taxon>Morganellaceae</taxon>
        <taxon>Providencia</taxon>
    </lineage>
</organism>
<keyword evidence="2" id="KW-1185">Reference proteome</keyword>
<evidence type="ECO:0000313" key="2">
    <source>
        <dbReference type="Proteomes" id="UP000010290"/>
    </source>
</evidence>
<protein>
    <submittedName>
        <fullName evidence="1">Uncharacterized protein</fullName>
    </submittedName>
</protein>
<sequence>MANMPAITKNKTVISIAHRLNTIMHADKICVIQNGEVVEMDTHQNLLLKDGLYASLWRQQTQ</sequence>
<dbReference type="SUPFAM" id="SSF52540">
    <property type="entry name" value="P-loop containing nucleoside triphosphate hydrolases"/>
    <property type="match status" value="1"/>
</dbReference>
<proteinExistence type="predicted"/>